<dbReference type="GO" id="GO:0015271">
    <property type="term" value="F:outward rectifier potassium channel activity"/>
    <property type="evidence" value="ECO:0007669"/>
    <property type="project" value="TreeGrafter"/>
</dbReference>
<evidence type="ECO:0000256" key="5">
    <source>
        <dbReference type="ARBA" id="ARBA00023065"/>
    </source>
</evidence>
<feature type="transmembrane region" description="Helical" evidence="9">
    <location>
        <begin position="227"/>
        <end position="249"/>
    </location>
</feature>
<feature type="transmembrane region" description="Helical" evidence="9">
    <location>
        <begin position="112"/>
        <end position="134"/>
    </location>
</feature>
<dbReference type="SUPFAM" id="SSF81324">
    <property type="entry name" value="Voltage-gated potassium channels"/>
    <property type="match status" value="2"/>
</dbReference>
<comment type="similarity">
    <text evidence="8">Belongs to the two pore domain potassium channel (TC 1.A.1.8) family.</text>
</comment>
<dbReference type="OrthoDB" id="297496at2759"/>
<evidence type="ECO:0000256" key="3">
    <source>
        <dbReference type="ARBA" id="ARBA00022692"/>
    </source>
</evidence>
<feature type="domain" description="Potassium channel" evidence="10">
    <location>
        <begin position="81"/>
        <end position="138"/>
    </location>
</feature>
<dbReference type="GO" id="GO:0030322">
    <property type="term" value="P:stabilization of membrane potential"/>
    <property type="evidence" value="ECO:0007669"/>
    <property type="project" value="TreeGrafter"/>
</dbReference>
<evidence type="ECO:0000313" key="11">
    <source>
        <dbReference type="EMBL" id="KAJ7389862.1"/>
    </source>
</evidence>
<evidence type="ECO:0000256" key="8">
    <source>
        <dbReference type="RuleBase" id="RU003857"/>
    </source>
</evidence>
<dbReference type="GO" id="GO:0005886">
    <property type="term" value="C:plasma membrane"/>
    <property type="evidence" value="ECO:0007669"/>
    <property type="project" value="TreeGrafter"/>
</dbReference>
<dbReference type="PRINTS" id="PR01333">
    <property type="entry name" value="2POREKCHANEL"/>
</dbReference>
<evidence type="ECO:0000256" key="4">
    <source>
        <dbReference type="ARBA" id="ARBA00022989"/>
    </source>
</evidence>
<dbReference type="InterPro" id="IPR003280">
    <property type="entry name" value="2pore_dom_K_chnl"/>
</dbReference>
<sequence length="298" mass="33535">MASSEKTYTLLFLFLFWVIYLTVGIFIFRAVEHDGDREPEKTKQELLERIRGNITAKYNMSESEFDSIVQQIEAASSSNTGPEWSYMESLSFVIQLVTTIGYGNITPVTTGGRVLCIIYAFFGIPINILLLQLIGQRMLRGERDLVTKFETRCLKREPGVPKYLNEKCTLLGFLLLMTLLVTSAAVHMDIENWTFFEGFYAYFITFTTVGFGDLIPGAGGTKAAWHAVIRIMFIISGLAAMSNMINALVSCSDAGKLLRRLKSRCGRERSVEIEMDETKGNGSVELNESIKYFQSKLP</sequence>
<evidence type="ECO:0000256" key="2">
    <source>
        <dbReference type="ARBA" id="ARBA00022448"/>
    </source>
</evidence>
<dbReference type="EMBL" id="MU825424">
    <property type="protein sequence ID" value="KAJ7389862.1"/>
    <property type="molecule type" value="Genomic_DNA"/>
</dbReference>
<comment type="caution">
    <text evidence="11">The sequence shown here is derived from an EMBL/GenBank/DDBJ whole genome shotgun (WGS) entry which is preliminary data.</text>
</comment>
<evidence type="ECO:0000256" key="9">
    <source>
        <dbReference type="SAM" id="Phobius"/>
    </source>
</evidence>
<keyword evidence="5 8" id="KW-0406">Ion transport</keyword>
<dbReference type="PANTHER" id="PTHR11003">
    <property type="entry name" value="POTASSIUM CHANNEL, SUBFAMILY K"/>
    <property type="match status" value="1"/>
</dbReference>
<keyword evidence="6 9" id="KW-0472">Membrane</keyword>
<keyword evidence="4 9" id="KW-1133">Transmembrane helix</keyword>
<accession>A0A9X0D744</accession>
<proteinExistence type="inferred from homology"/>
<reference evidence="11" key="1">
    <citation type="submission" date="2023-01" db="EMBL/GenBank/DDBJ databases">
        <title>Genome assembly of the deep-sea coral Lophelia pertusa.</title>
        <authorList>
            <person name="Herrera S."/>
            <person name="Cordes E."/>
        </authorList>
    </citation>
    <scope>NUCLEOTIDE SEQUENCE</scope>
    <source>
        <strain evidence="11">USNM1676648</strain>
        <tissue evidence="11">Polyp</tissue>
    </source>
</reference>
<keyword evidence="3 8" id="KW-0812">Transmembrane</keyword>
<comment type="subcellular location">
    <subcellularLocation>
        <location evidence="1">Membrane</location>
        <topology evidence="1">Multi-pass membrane protein</topology>
    </subcellularLocation>
</comment>
<protein>
    <recommendedName>
        <fullName evidence="10">Potassium channel domain-containing protein</fullName>
    </recommendedName>
</protein>
<dbReference type="PANTHER" id="PTHR11003:SF345">
    <property type="entry name" value="TWIK FAMILY OF POTASSIUM CHANNELS PROTEIN 18"/>
    <property type="match status" value="1"/>
</dbReference>
<evidence type="ECO:0000256" key="6">
    <source>
        <dbReference type="ARBA" id="ARBA00023136"/>
    </source>
</evidence>
<dbReference type="Gene3D" id="1.10.287.70">
    <property type="match status" value="1"/>
</dbReference>
<evidence type="ECO:0000259" key="10">
    <source>
        <dbReference type="Pfam" id="PF07885"/>
    </source>
</evidence>
<dbReference type="InterPro" id="IPR013099">
    <property type="entry name" value="K_chnl_dom"/>
</dbReference>
<dbReference type="AlphaFoldDB" id="A0A9X0D744"/>
<gene>
    <name evidence="11" type="ORF">OS493_028831</name>
</gene>
<dbReference type="GO" id="GO:0022841">
    <property type="term" value="F:potassium ion leak channel activity"/>
    <property type="evidence" value="ECO:0007669"/>
    <property type="project" value="TreeGrafter"/>
</dbReference>
<organism evidence="11 12">
    <name type="scientific">Desmophyllum pertusum</name>
    <dbReference type="NCBI Taxonomy" id="174260"/>
    <lineage>
        <taxon>Eukaryota</taxon>
        <taxon>Metazoa</taxon>
        <taxon>Cnidaria</taxon>
        <taxon>Anthozoa</taxon>
        <taxon>Hexacorallia</taxon>
        <taxon>Scleractinia</taxon>
        <taxon>Caryophylliina</taxon>
        <taxon>Caryophylliidae</taxon>
        <taxon>Desmophyllum</taxon>
    </lineage>
</organism>
<feature type="transmembrane region" description="Helical" evidence="9">
    <location>
        <begin position="168"/>
        <end position="187"/>
    </location>
</feature>
<evidence type="ECO:0000313" key="12">
    <source>
        <dbReference type="Proteomes" id="UP001163046"/>
    </source>
</evidence>
<name>A0A9X0D744_9CNID</name>
<evidence type="ECO:0000256" key="1">
    <source>
        <dbReference type="ARBA" id="ARBA00004141"/>
    </source>
</evidence>
<dbReference type="Proteomes" id="UP001163046">
    <property type="component" value="Unassembled WGS sequence"/>
</dbReference>
<feature type="transmembrane region" description="Helical" evidence="9">
    <location>
        <begin position="7"/>
        <end position="28"/>
    </location>
</feature>
<feature type="domain" description="Potassium channel" evidence="10">
    <location>
        <begin position="175"/>
        <end position="249"/>
    </location>
</feature>
<keyword evidence="7 8" id="KW-0407">Ion channel</keyword>
<evidence type="ECO:0000256" key="7">
    <source>
        <dbReference type="ARBA" id="ARBA00023303"/>
    </source>
</evidence>
<keyword evidence="12" id="KW-1185">Reference proteome</keyword>
<dbReference type="Pfam" id="PF07885">
    <property type="entry name" value="Ion_trans_2"/>
    <property type="match status" value="2"/>
</dbReference>
<keyword evidence="2 8" id="KW-0813">Transport</keyword>
<feature type="transmembrane region" description="Helical" evidence="9">
    <location>
        <begin position="199"/>
        <end position="215"/>
    </location>
</feature>